<dbReference type="Proteomes" id="UP000465785">
    <property type="component" value="Chromosome"/>
</dbReference>
<evidence type="ECO:0000313" key="2">
    <source>
        <dbReference type="EMBL" id="BBY91079.1"/>
    </source>
</evidence>
<evidence type="ECO:0000313" key="3">
    <source>
        <dbReference type="Proteomes" id="UP000465785"/>
    </source>
</evidence>
<reference evidence="2 3" key="1">
    <citation type="journal article" date="2019" name="Emerg. Microbes Infect.">
        <title>Comprehensive subspecies identification of 175 nontuberculous mycobacteria species based on 7547 genomic profiles.</title>
        <authorList>
            <person name="Matsumoto Y."/>
            <person name="Kinjo T."/>
            <person name="Motooka D."/>
            <person name="Nabeya D."/>
            <person name="Jung N."/>
            <person name="Uechi K."/>
            <person name="Horii T."/>
            <person name="Iida T."/>
            <person name="Fujita J."/>
            <person name="Nakamura S."/>
        </authorList>
    </citation>
    <scope>NUCLEOTIDE SEQUENCE [LARGE SCALE GENOMIC DNA]</scope>
    <source>
        <strain evidence="2 3">JCM 6399</strain>
    </source>
</reference>
<sequence>MPTRFAAGSAIALVGEAGADDVMVAVAADVVDSASDDASDELSLEHETAPKIASAPRPAAATVLR</sequence>
<evidence type="ECO:0000256" key="1">
    <source>
        <dbReference type="SAM" id="MobiDB-lite"/>
    </source>
</evidence>
<protein>
    <submittedName>
        <fullName evidence="2">Uncharacterized protein</fullName>
    </submittedName>
</protein>
<feature type="region of interest" description="Disordered" evidence="1">
    <location>
        <begin position="38"/>
        <end position="65"/>
    </location>
</feature>
<accession>A0A9W4BEQ7</accession>
<name>A0A9W4BEQ7_9MYCO</name>
<dbReference type="AlphaFoldDB" id="A0A9W4BEQ7"/>
<dbReference type="EMBL" id="AP022601">
    <property type="protein sequence ID" value="BBY91079.1"/>
    <property type="molecule type" value="Genomic_DNA"/>
</dbReference>
<proteinExistence type="predicted"/>
<gene>
    <name evidence="2" type="ORF">MGALJ_07480</name>
</gene>
<keyword evidence="3" id="KW-1185">Reference proteome</keyword>
<organism evidence="2 3">
    <name type="scientific">Mycobacterium gallinarum</name>
    <dbReference type="NCBI Taxonomy" id="39689"/>
    <lineage>
        <taxon>Bacteria</taxon>
        <taxon>Bacillati</taxon>
        <taxon>Actinomycetota</taxon>
        <taxon>Actinomycetes</taxon>
        <taxon>Mycobacteriales</taxon>
        <taxon>Mycobacteriaceae</taxon>
        <taxon>Mycobacterium</taxon>
    </lineage>
</organism>
<dbReference type="KEGG" id="mgau:MGALJ_07480"/>